<dbReference type="Proteomes" id="UP000548867">
    <property type="component" value="Unassembled WGS sequence"/>
</dbReference>
<gene>
    <name evidence="1" type="ORF">GGR38_001791</name>
</gene>
<name>A0A7W6CFE9_9SPHN</name>
<accession>A0A7W6CFE9</accession>
<dbReference type="RefSeq" id="WP_183624653.1">
    <property type="nucleotide sequence ID" value="NZ_JACIDX010000006.1"/>
</dbReference>
<organism evidence="1 2">
    <name type="scientific">Novosphingobium sediminicola</name>
    <dbReference type="NCBI Taxonomy" id="563162"/>
    <lineage>
        <taxon>Bacteria</taxon>
        <taxon>Pseudomonadati</taxon>
        <taxon>Pseudomonadota</taxon>
        <taxon>Alphaproteobacteria</taxon>
        <taxon>Sphingomonadales</taxon>
        <taxon>Sphingomonadaceae</taxon>
        <taxon>Novosphingobium</taxon>
    </lineage>
</organism>
<reference evidence="1 2" key="1">
    <citation type="submission" date="2020-08" db="EMBL/GenBank/DDBJ databases">
        <title>Genomic Encyclopedia of Type Strains, Phase IV (KMG-IV): sequencing the most valuable type-strain genomes for metagenomic binning, comparative biology and taxonomic classification.</title>
        <authorList>
            <person name="Goeker M."/>
        </authorList>
    </citation>
    <scope>NUCLEOTIDE SEQUENCE [LARGE SCALE GENOMIC DNA]</scope>
    <source>
        <strain evidence="1 2">DSM 27057</strain>
    </source>
</reference>
<sequence>MKRPAPKWFCAGALFAVTLAAPLVGAVGALFWTRQDNLSDAFADDTLAARRVVQGVSEGWGIPDFAGWPAYRLKVWTRPDTGDKRDCDNILRAKYLAGTDQAARTFQRIYGAMLHEEQRLGKMDADLIAEGAFRGLPTPVLGALAQCIEHSLLSGACTIWARHHLAGDGAVRARIDAQLLIHARSGDDQACLLLDWVKPSSAGQTLIGTLK</sequence>
<proteinExistence type="predicted"/>
<dbReference type="AlphaFoldDB" id="A0A7W6CFE9"/>
<keyword evidence="2" id="KW-1185">Reference proteome</keyword>
<protein>
    <submittedName>
        <fullName evidence="1">Uncharacterized protein</fullName>
    </submittedName>
</protein>
<evidence type="ECO:0000313" key="2">
    <source>
        <dbReference type="Proteomes" id="UP000548867"/>
    </source>
</evidence>
<dbReference type="EMBL" id="JACIDX010000006">
    <property type="protein sequence ID" value="MBB3954842.1"/>
    <property type="molecule type" value="Genomic_DNA"/>
</dbReference>
<comment type="caution">
    <text evidence="1">The sequence shown here is derived from an EMBL/GenBank/DDBJ whole genome shotgun (WGS) entry which is preliminary data.</text>
</comment>
<evidence type="ECO:0000313" key="1">
    <source>
        <dbReference type="EMBL" id="MBB3954842.1"/>
    </source>
</evidence>